<dbReference type="STRING" id="5601.A0A0D2CJJ5"/>
<evidence type="ECO:0000313" key="5">
    <source>
        <dbReference type="EMBL" id="KIW65411.1"/>
    </source>
</evidence>
<organism evidence="5 6">
    <name type="scientific">Phialophora macrospora</name>
    <dbReference type="NCBI Taxonomy" id="1851006"/>
    <lineage>
        <taxon>Eukaryota</taxon>
        <taxon>Fungi</taxon>
        <taxon>Dikarya</taxon>
        <taxon>Ascomycota</taxon>
        <taxon>Pezizomycotina</taxon>
        <taxon>Eurotiomycetes</taxon>
        <taxon>Chaetothyriomycetidae</taxon>
        <taxon>Chaetothyriales</taxon>
        <taxon>Herpotrichiellaceae</taxon>
        <taxon>Phialophora</taxon>
    </lineage>
</organism>
<dbReference type="InterPro" id="IPR044861">
    <property type="entry name" value="IPNS-like_FE2OG_OXY"/>
</dbReference>
<dbReference type="SUPFAM" id="SSF51197">
    <property type="entry name" value="Clavaminate synthase-like"/>
    <property type="match status" value="1"/>
</dbReference>
<dbReference type="GO" id="GO:0016491">
    <property type="term" value="F:oxidoreductase activity"/>
    <property type="evidence" value="ECO:0007669"/>
    <property type="project" value="UniProtKB-KW"/>
</dbReference>
<dbReference type="PROSITE" id="PS51471">
    <property type="entry name" value="FE2OG_OXY"/>
    <property type="match status" value="1"/>
</dbReference>
<dbReference type="HOGENOM" id="CLU_010119_6_2_1"/>
<keyword evidence="2" id="KW-0560">Oxidoreductase</keyword>
<gene>
    <name evidence="5" type="ORF">PV04_07674</name>
</gene>
<evidence type="ECO:0000259" key="4">
    <source>
        <dbReference type="PROSITE" id="PS51471"/>
    </source>
</evidence>
<dbReference type="GO" id="GO:0046872">
    <property type="term" value="F:metal ion binding"/>
    <property type="evidence" value="ECO:0007669"/>
    <property type="project" value="UniProtKB-KW"/>
</dbReference>
<dbReference type="InterPro" id="IPR005123">
    <property type="entry name" value="Oxoglu/Fe-dep_dioxygenase_dom"/>
</dbReference>
<evidence type="ECO:0000313" key="6">
    <source>
        <dbReference type="Proteomes" id="UP000054266"/>
    </source>
</evidence>
<dbReference type="GO" id="GO:0044283">
    <property type="term" value="P:small molecule biosynthetic process"/>
    <property type="evidence" value="ECO:0007669"/>
    <property type="project" value="UniProtKB-ARBA"/>
</dbReference>
<keyword evidence="2" id="KW-0479">Metal-binding</keyword>
<dbReference type="InterPro" id="IPR050231">
    <property type="entry name" value="Iron_ascorbate_oxido_reductase"/>
</dbReference>
<keyword evidence="6" id="KW-1185">Reference proteome</keyword>
<dbReference type="EMBL" id="KN846960">
    <property type="protein sequence ID" value="KIW65411.1"/>
    <property type="molecule type" value="Genomic_DNA"/>
</dbReference>
<keyword evidence="2" id="KW-0408">Iron</keyword>
<dbReference type="AlphaFoldDB" id="A0A0D2CJJ5"/>
<comment type="similarity">
    <text evidence="1 2">Belongs to the iron/ascorbate-dependent oxidoreductase family.</text>
</comment>
<dbReference type="Pfam" id="PF03171">
    <property type="entry name" value="2OG-FeII_Oxy"/>
    <property type="match status" value="1"/>
</dbReference>
<evidence type="ECO:0000256" key="1">
    <source>
        <dbReference type="ARBA" id="ARBA00008056"/>
    </source>
</evidence>
<dbReference type="InterPro" id="IPR026992">
    <property type="entry name" value="DIOX_N"/>
</dbReference>
<feature type="domain" description="Fe2OG dioxygenase" evidence="4">
    <location>
        <begin position="157"/>
        <end position="270"/>
    </location>
</feature>
<dbReference type="Pfam" id="PF14226">
    <property type="entry name" value="DIOX_N"/>
    <property type="match status" value="1"/>
</dbReference>
<proteinExistence type="inferred from homology"/>
<dbReference type="InterPro" id="IPR027443">
    <property type="entry name" value="IPNS-like_sf"/>
</dbReference>
<sequence>MAAPYVPCISLKDFESRKDEITAQLIDATENSGFLTLIDHGLSLSEIQTQFATSQAFFSLPMDVKGKTAYEMEKLLGWEYFAQRRPLTGVEQKESLWLTLGSKWPSDEDVPSFRANTENFIRKCQKISDQLLECLANALGFPSQYFKDPMDISKPDTLSRLRLLHYPASENAVGTWRAGSHTDVGCLTLLFQQDGGDGLEICPGRESSTSAAMGDTFYPLPAKTGPIVVNIGDMLMSWSDDRLKATHHRVRANDVGKSPSRYSIAFFNQGREDFVFQGPKKKYPPITCGGYIHSYTQRQFGGPQAPSSAEQIDQSSLITVKN</sequence>
<accession>A0A0D2CJJ5</accession>
<name>A0A0D2CJJ5_9EURO</name>
<dbReference type="Gene3D" id="2.60.120.330">
    <property type="entry name" value="B-lactam Antibiotic, Isopenicillin N Synthase, Chain"/>
    <property type="match status" value="1"/>
</dbReference>
<dbReference type="PANTHER" id="PTHR47990">
    <property type="entry name" value="2-OXOGLUTARATE (2OG) AND FE(II)-DEPENDENT OXYGENASE SUPERFAMILY PROTEIN-RELATED"/>
    <property type="match status" value="1"/>
</dbReference>
<evidence type="ECO:0000256" key="2">
    <source>
        <dbReference type="RuleBase" id="RU003682"/>
    </source>
</evidence>
<reference evidence="5 6" key="1">
    <citation type="submission" date="2015-01" db="EMBL/GenBank/DDBJ databases">
        <title>The Genome Sequence of Capronia semiimmersa CBS27337.</title>
        <authorList>
            <consortium name="The Broad Institute Genomics Platform"/>
            <person name="Cuomo C."/>
            <person name="de Hoog S."/>
            <person name="Gorbushina A."/>
            <person name="Stielow B."/>
            <person name="Teixiera M."/>
            <person name="Abouelleil A."/>
            <person name="Chapman S.B."/>
            <person name="Priest M."/>
            <person name="Young S.K."/>
            <person name="Wortman J."/>
            <person name="Nusbaum C."/>
            <person name="Birren B."/>
        </authorList>
    </citation>
    <scope>NUCLEOTIDE SEQUENCE [LARGE SCALE GENOMIC DNA]</scope>
    <source>
        <strain evidence="5 6">CBS 27337</strain>
    </source>
</reference>
<dbReference type="Proteomes" id="UP000054266">
    <property type="component" value="Unassembled WGS sequence"/>
</dbReference>
<evidence type="ECO:0000256" key="3">
    <source>
        <dbReference type="SAM" id="MobiDB-lite"/>
    </source>
</evidence>
<protein>
    <recommendedName>
        <fullName evidence="4">Fe2OG dioxygenase domain-containing protein</fullName>
    </recommendedName>
</protein>
<feature type="region of interest" description="Disordered" evidence="3">
    <location>
        <begin position="300"/>
        <end position="322"/>
    </location>
</feature>